<reference evidence="1" key="1">
    <citation type="journal article" date="2015" name="Nature">
        <title>Complex archaea that bridge the gap between prokaryotes and eukaryotes.</title>
        <authorList>
            <person name="Spang A."/>
            <person name="Saw J.H."/>
            <person name="Jorgensen S.L."/>
            <person name="Zaremba-Niedzwiedzka K."/>
            <person name="Martijn J."/>
            <person name="Lind A.E."/>
            <person name="van Eijk R."/>
            <person name="Schleper C."/>
            <person name="Guy L."/>
            <person name="Ettema T.J."/>
        </authorList>
    </citation>
    <scope>NUCLEOTIDE SEQUENCE</scope>
</reference>
<protein>
    <submittedName>
        <fullName evidence="1">Uncharacterized protein</fullName>
    </submittedName>
</protein>
<gene>
    <name evidence="1" type="ORF">LCGC14_2673360</name>
</gene>
<dbReference type="AlphaFoldDB" id="A0A0F8ZNG4"/>
<name>A0A0F8ZNG4_9ZZZZ</name>
<sequence>MKFKLYSLFLFLILFSTYAFAEYTITRDTPGEYYIENSTTVLFNFSVIDTGGSNSFNCSVYNKTNRTGAYSLGVTFNTTNNTYTNNGVNLTFTDNTRTWWYIGCYDTESEFSTTLESQTVPAIDQQFNLTFDANGVNSAVAIVNYSQDNIHEGSVGLANNSEVGLAGNATITVISASQVNTSTDSSTNESATIPANATVVANLTGDGNMISVTSVYANISGTFDLVPSSSYSIVSGSVNWTNASYVGNDSLWIYKYYSWIDLTANTHYTLNVTSGIVIIGPDGTYNGTSASNNTRWNYTFLNETSLTTINYNTTNGFVFINTSTYEGDTSYWNYSYPFNSNINQTNTTVRIFDIDDYYYEFISIFVPIRFVPQSSATCDSSTEGAIYYDTEDIKHYGCNSTDWRALY</sequence>
<comment type="caution">
    <text evidence="1">The sequence shown here is derived from an EMBL/GenBank/DDBJ whole genome shotgun (WGS) entry which is preliminary data.</text>
</comment>
<evidence type="ECO:0000313" key="1">
    <source>
        <dbReference type="EMBL" id="KKK95382.1"/>
    </source>
</evidence>
<dbReference type="EMBL" id="LAZR01046934">
    <property type="protein sequence ID" value="KKK95382.1"/>
    <property type="molecule type" value="Genomic_DNA"/>
</dbReference>
<organism evidence="1">
    <name type="scientific">marine sediment metagenome</name>
    <dbReference type="NCBI Taxonomy" id="412755"/>
    <lineage>
        <taxon>unclassified sequences</taxon>
        <taxon>metagenomes</taxon>
        <taxon>ecological metagenomes</taxon>
    </lineage>
</organism>
<accession>A0A0F8ZNG4</accession>
<proteinExistence type="predicted"/>